<dbReference type="AlphaFoldDB" id="A0A0A9HAK2"/>
<name>A0A0A9HAK2_ARUDO</name>
<reference evidence="1" key="2">
    <citation type="journal article" date="2015" name="Data Brief">
        <title>Shoot transcriptome of the giant reed, Arundo donax.</title>
        <authorList>
            <person name="Barrero R.A."/>
            <person name="Guerrero F.D."/>
            <person name="Moolhuijzen P."/>
            <person name="Goolsby J.A."/>
            <person name="Tidwell J."/>
            <person name="Bellgard S.E."/>
            <person name="Bellgard M.I."/>
        </authorList>
    </citation>
    <scope>NUCLEOTIDE SEQUENCE</scope>
    <source>
        <tissue evidence="1">Shoot tissue taken approximately 20 cm above the soil surface</tissue>
    </source>
</reference>
<reference evidence="1" key="1">
    <citation type="submission" date="2014-09" db="EMBL/GenBank/DDBJ databases">
        <authorList>
            <person name="Magalhaes I.L.F."/>
            <person name="Oliveira U."/>
            <person name="Santos F.R."/>
            <person name="Vidigal T.H.D.A."/>
            <person name="Brescovit A.D."/>
            <person name="Santos A.J."/>
        </authorList>
    </citation>
    <scope>NUCLEOTIDE SEQUENCE</scope>
    <source>
        <tissue evidence="1">Shoot tissue taken approximately 20 cm above the soil surface</tissue>
    </source>
</reference>
<organism evidence="1">
    <name type="scientific">Arundo donax</name>
    <name type="common">Giant reed</name>
    <name type="synonym">Donax arundinaceus</name>
    <dbReference type="NCBI Taxonomy" id="35708"/>
    <lineage>
        <taxon>Eukaryota</taxon>
        <taxon>Viridiplantae</taxon>
        <taxon>Streptophyta</taxon>
        <taxon>Embryophyta</taxon>
        <taxon>Tracheophyta</taxon>
        <taxon>Spermatophyta</taxon>
        <taxon>Magnoliopsida</taxon>
        <taxon>Liliopsida</taxon>
        <taxon>Poales</taxon>
        <taxon>Poaceae</taxon>
        <taxon>PACMAD clade</taxon>
        <taxon>Arundinoideae</taxon>
        <taxon>Arundineae</taxon>
        <taxon>Arundo</taxon>
    </lineage>
</organism>
<sequence length="37" mass="4072">MQSCLAARSSICAAASFNLAARDRFQWQGPRFGWLGP</sequence>
<protein>
    <submittedName>
        <fullName evidence="1">Uncharacterized protein</fullName>
    </submittedName>
</protein>
<accession>A0A0A9HAK2</accession>
<dbReference type="EMBL" id="GBRH01166015">
    <property type="protein sequence ID" value="JAE31881.1"/>
    <property type="molecule type" value="Transcribed_RNA"/>
</dbReference>
<evidence type="ECO:0000313" key="1">
    <source>
        <dbReference type="EMBL" id="JAE31881.1"/>
    </source>
</evidence>
<proteinExistence type="predicted"/>